<accession>A0A0C3HE36</accession>
<dbReference type="STRING" id="913774.A0A0C3HE36"/>
<evidence type="ECO:0000313" key="4">
    <source>
        <dbReference type="Proteomes" id="UP000054321"/>
    </source>
</evidence>
<feature type="region of interest" description="Disordered" evidence="1">
    <location>
        <begin position="61"/>
        <end position="115"/>
    </location>
</feature>
<feature type="non-terminal residue" evidence="3">
    <location>
        <position position="115"/>
    </location>
</feature>
<dbReference type="Proteomes" id="UP000054321">
    <property type="component" value="Unassembled WGS sequence"/>
</dbReference>
<sequence length="115" mass="12484">MSAPISTHPVKNIPDFTSSTPPSSVWDRISTWASEHKAVVYTIAGVAIVVTGAGVAYYLTESQSATTSSRESQKKSSRKEKKKKKDAEKKADLEKGSVETESKRPTVESADEELP</sequence>
<feature type="compositionally biased region" description="Basic residues" evidence="1">
    <location>
        <begin position="75"/>
        <end position="84"/>
    </location>
</feature>
<dbReference type="AlphaFoldDB" id="A0A0C3HE36"/>
<feature type="region of interest" description="Disordered" evidence="1">
    <location>
        <begin position="1"/>
        <end position="26"/>
    </location>
</feature>
<keyword evidence="2" id="KW-1133">Transmembrane helix</keyword>
<proteinExistence type="predicted"/>
<dbReference type="InParanoid" id="A0A0C3HE36"/>
<keyword evidence="2" id="KW-0812">Transmembrane</keyword>
<reference evidence="3 4" key="1">
    <citation type="submission" date="2014-04" db="EMBL/GenBank/DDBJ databases">
        <authorList>
            <consortium name="DOE Joint Genome Institute"/>
            <person name="Kuo A."/>
            <person name="Martino E."/>
            <person name="Perotto S."/>
            <person name="Kohler A."/>
            <person name="Nagy L.G."/>
            <person name="Floudas D."/>
            <person name="Copeland A."/>
            <person name="Barry K.W."/>
            <person name="Cichocki N."/>
            <person name="Veneault-Fourrey C."/>
            <person name="LaButti K."/>
            <person name="Lindquist E.A."/>
            <person name="Lipzen A."/>
            <person name="Lundell T."/>
            <person name="Morin E."/>
            <person name="Murat C."/>
            <person name="Sun H."/>
            <person name="Tunlid A."/>
            <person name="Henrissat B."/>
            <person name="Grigoriev I.V."/>
            <person name="Hibbett D.S."/>
            <person name="Martin F."/>
            <person name="Nordberg H.P."/>
            <person name="Cantor M.N."/>
            <person name="Hua S.X."/>
        </authorList>
    </citation>
    <scope>NUCLEOTIDE SEQUENCE [LARGE SCALE GENOMIC DNA]</scope>
    <source>
        <strain evidence="3 4">Zn</strain>
    </source>
</reference>
<dbReference type="HOGENOM" id="CLU_2114724_0_0_1"/>
<dbReference type="OrthoDB" id="2942533at2759"/>
<reference evidence="4" key="2">
    <citation type="submission" date="2015-01" db="EMBL/GenBank/DDBJ databases">
        <title>Evolutionary Origins and Diversification of the Mycorrhizal Mutualists.</title>
        <authorList>
            <consortium name="DOE Joint Genome Institute"/>
            <consortium name="Mycorrhizal Genomics Consortium"/>
            <person name="Kohler A."/>
            <person name="Kuo A."/>
            <person name="Nagy L.G."/>
            <person name="Floudas D."/>
            <person name="Copeland A."/>
            <person name="Barry K.W."/>
            <person name="Cichocki N."/>
            <person name="Veneault-Fourrey C."/>
            <person name="LaButti K."/>
            <person name="Lindquist E.A."/>
            <person name="Lipzen A."/>
            <person name="Lundell T."/>
            <person name="Morin E."/>
            <person name="Murat C."/>
            <person name="Riley R."/>
            <person name="Ohm R."/>
            <person name="Sun H."/>
            <person name="Tunlid A."/>
            <person name="Henrissat B."/>
            <person name="Grigoriev I.V."/>
            <person name="Hibbett D.S."/>
            <person name="Martin F."/>
        </authorList>
    </citation>
    <scope>NUCLEOTIDE SEQUENCE [LARGE SCALE GENOMIC DNA]</scope>
    <source>
        <strain evidence="4">Zn</strain>
    </source>
</reference>
<gene>
    <name evidence="3" type="ORF">OIDMADRAFT_17342</name>
</gene>
<feature type="compositionally biased region" description="Basic and acidic residues" evidence="1">
    <location>
        <begin position="85"/>
        <end position="106"/>
    </location>
</feature>
<keyword evidence="4" id="KW-1185">Reference proteome</keyword>
<evidence type="ECO:0000256" key="1">
    <source>
        <dbReference type="SAM" id="MobiDB-lite"/>
    </source>
</evidence>
<feature type="transmembrane region" description="Helical" evidence="2">
    <location>
        <begin position="38"/>
        <end position="60"/>
    </location>
</feature>
<protein>
    <submittedName>
        <fullName evidence="3">Uncharacterized protein</fullName>
    </submittedName>
</protein>
<keyword evidence="2" id="KW-0472">Membrane</keyword>
<evidence type="ECO:0000256" key="2">
    <source>
        <dbReference type="SAM" id="Phobius"/>
    </source>
</evidence>
<evidence type="ECO:0000313" key="3">
    <source>
        <dbReference type="EMBL" id="KIN06486.1"/>
    </source>
</evidence>
<dbReference type="EMBL" id="KN832871">
    <property type="protein sequence ID" value="KIN06486.1"/>
    <property type="molecule type" value="Genomic_DNA"/>
</dbReference>
<name>A0A0C3HE36_OIDMZ</name>
<organism evidence="3 4">
    <name type="scientific">Oidiodendron maius (strain Zn)</name>
    <dbReference type="NCBI Taxonomy" id="913774"/>
    <lineage>
        <taxon>Eukaryota</taxon>
        <taxon>Fungi</taxon>
        <taxon>Dikarya</taxon>
        <taxon>Ascomycota</taxon>
        <taxon>Pezizomycotina</taxon>
        <taxon>Leotiomycetes</taxon>
        <taxon>Leotiomycetes incertae sedis</taxon>
        <taxon>Myxotrichaceae</taxon>
        <taxon>Oidiodendron</taxon>
    </lineage>
</organism>